<accession>G8JV38</accession>
<dbReference type="GO" id="GO:0005783">
    <property type="term" value="C:endoplasmic reticulum"/>
    <property type="evidence" value="ECO:0007669"/>
    <property type="project" value="EnsemblFungi"/>
</dbReference>
<dbReference type="RefSeq" id="XP_003647334.1">
    <property type="nucleotide sequence ID" value="XM_003647286.1"/>
</dbReference>
<reference evidence="3" key="1">
    <citation type="journal article" date="2012" name="G3 (Bethesda)">
        <title>Pichia sorbitophila, an interspecies yeast hybrid reveals early steps of genome resolution following polyploidization.</title>
        <authorList>
            <person name="Leh Louis V."/>
            <person name="Despons L."/>
            <person name="Friedrich A."/>
            <person name="Martin T."/>
            <person name="Durrens P."/>
            <person name="Casaregola S."/>
            <person name="Neuveglise C."/>
            <person name="Fairhead C."/>
            <person name="Marck C."/>
            <person name="Cruz J.A."/>
            <person name="Straub M.L."/>
            <person name="Kugler V."/>
            <person name="Sacerdot C."/>
            <person name="Uzunov Z."/>
            <person name="Thierry A."/>
            <person name="Weiss S."/>
            <person name="Bleykasten C."/>
            <person name="De Montigny J."/>
            <person name="Jacques N."/>
            <person name="Jung P."/>
            <person name="Lemaire M."/>
            <person name="Mallet S."/>
            <person name="Morel G."/>
            <person name="Richard G.F."/>
            <person name="Sarkar A."/>
            <person name="Savel G."/>
            <person name="Schacherer J."/>
            <person name="Seret M.L."/>
            <person name="Talla E."/>
            <person name="Samson G."/>
            <person name="Jubin C."/>
            <person name="Poulain J."/>
            <person name="Vacherie B."/>
            <person name="Barbe V."/>
            <person name="Pelletier E."/>
            <person name="Sherman D.J."/>
            <person name="Westhof E."/>
            <person name="Weissenbach J."/>
            <person name="Baret P.V."/>
            <person name="Wincker P."/>
            <person name="Gaillardin C."/>
            <person name="Dujon B."/>
            <person name="Souciet J.L."/>
        </authorList>
    </citation>
    <scope>NUCLEOTIDE SEQUENCE [LARGE SCALE GENOMIC DNA]</scope>
    <source>
        <strain evidence="3">CBS 270.75 / DBVPG 7215 / KCTC 17166 / NRRL Y-17582</strain>
    </source>
</reference>
<dbReference type="FunCoup" id="G8JV38">
    <property type="interactions" value="68"/>
</dbReference>
<dbReference type="OrthoDB" id="4067912at2759"/>
<dbReference type="OMA" id="HMYLLVN"/>
<feature type="coiled-coil region" evidence="1">
    <location>
        <begin position="17"/>
        <end position="51"/>
    </location>
</feature>
<name>G8JV38_ERECY</name>
<sequence>MEQEPHVMFMNPQTENLKNLYDLVQNLSELLNKNKQERNKLLREIDVLANRMHQSVSPKDYAKDVRVFDIFLKRRGIECEGNGEEGINLEYVWEQNKRLRAVLDQKSMLNRETSRLLGYHENSLAQVVKLLRDDVFKYHIELIEKCRRVFNEKVCQIEDLEFKAYIENISDIQDLINMSKVYQSLLRLE</sequence>
<dbReference type="AlphaFoldDB" id="G8JV38"/>
<gene>
    <name evidence="2" type="ordered locus">Ecym_6125</name>
</gene>
<evidence type="ECO:0000313" key="2">
    <source>
        <dbReference type="EMBL" id="AET40517.1"/>
    </source>
</evidence>
<dbReference type="eggNOG" id="ENOG502S5IA">
    <property type="taxonomic scope" value="Eukaryota"/>
</dbReference>
<dbReference type="HOGENOM" id="CLU_103442_0_0_1"/>
<protein>
    <submittedName>
        <fullName evidence="2">Uncharacterized protein</fullName>
    </submittedName>
</protein>
<proteinExistence type="predicted"/>
<organism evidence="2 3">
    <name type="scientific">Eremothecium cymbalariae (strain CBS 270.75 / DBVPG 7215 / KCTC 17166 / NRRL Y-17582)</name>
    <name type="common">Yeast</name>
    <dbReference type="NCBI Taxonomy" id="931890"/>
    <lineage>
        <taxon>Eukaryota</taxon>
        <taxon>Fungi</taxon>
        <taxon>Dikarya</taxon>
        <taxon>Ascomycota</taxon>
        <taxon>Saccharomycotina</taxon>
        <taxon>Saccharomycetes</taxon>
        <taxon>Saccharomycetales</taxon>
        <taxon>Saccharomycetaceae</taxon>
        <taxon>Eremothecium</taxon>
    </lineage>
</organism>
<evidence type="ECO:0000256" key="1">
    <source>
        <dbReference type="SAM" id="Coils"/>
    </source>
</evidence>
<keyword evidence="3" id="KW-1185">Reference proteome</keyword>
<dbReference type="InParanoid" id="G8JV38"/>
<dbReference type="Proteomes" id="UP000006790">
    <property type="component" value="Chromosome 6"/>
</dbReference>
<dbReference type="KEGG" id="erc:Ecym_6125"/>
<dbReference type="EMBL" id="CP002502">
    <property type="protein sequence ID" value="AET40517.1"/>
    <property type="molecule type" value="Genomic_DNA"/>
</dbReference>
<keyword evidence="1" id="KW-0175">Coiled coil</keyword>
<dbReference type="GeneID" id="11468889"/>
<dbReference type="GO" id="GO:0000321">
    <property type="term" value="P:re-entry into mitotic cell cycle after pheromone arrest"/>
    <property type="evidence" value="ECO:0007669"/>
    <property type="project" value="EnsemblFungi"/>
</dbReference>
<evidence type="ECO:0000313" key="3">
    <source>
        <dbReference type="Proteomes" id="UP000006790"/>
    </source>
</evidence>
<dbReference type="STRING" id="931890.G8JV38"/>